<dbReference type="Gene3D" id="2.160.20.10">
    <property type="entry name" value="Single-stranded right-handed beta-helix, Pectin lyase-like"/>
    <property type="match status" value="1"/>
</dbReference>
<evidence type="ECO:0000256" key="10">
    <source>
        <dbReference type="ARBA" id="ARBA00023277"/>
    </source>
</evidence>
<evidence type="ECO:0000313" key="14">
    <source>
        <dbReference type="EMBL" id="KAG4417507.1"/>
    </source>
</evidence>
<dbReference type="InterPro" id="IPR011050">
    <property type="entry name" value="Pectin_lyase_fold/virulence"/>
</dbReference>
<keyword evidence="6 13" id="KW-0964">Secreted</keyword>
<dbReference type="PANTHER" id="PTHR33407:SF8">
    <property type="entry name" value="PECTATE LYASE E"/>
    <property type="match status" value="1"/>
</dbReference>
<evidence type="ECO:0000256" key="6">
    <source>
        <dbReference type="ARBA" id="ARBA00022525"/>
    </source>
</evidence>
<dbReference type="InterPro" id="IPR012334">
    <property type="entry name" value="Pectin_lyas_fold"/>
</dbReference>
<dbReference type="Pfam" id="PF03211">
    <property type="entry name" value="Pectate_lyase"/>
    <property type="match status" value="1"/>
</dbReference>
<keyword evidence="10" id="KW-0119">Carbohydrate metabolism</keyword>
<evidence type="ECO:0000256" key="11">
    <source>
        <dbReference type="ARBA" id="ARBA00023326"/>
    </source>
</evidence>
<evidence type="ECO:0000313" key="15">
    <source>
        <dbReference type="Proteomes" id="UP000664132"/>
    </source>
</evidence>
<dbReference type="GO" id="GO:0045490">
    <property type="term" value="P:pectin catabolic process"/>
    <property type="evidence" value="ECO:0007669"/>
    <property type="project" value="TreeGrafter"/>
</dbReference>
<comment type="subcellular location">
    <subcellularLocation>
        <location evidence="3 13">Secreted</location>
    </subcellularLocation>
</comment>
<dbReference type="GO" id="GO:0005576">
    <property type="term" value="C:extracellular region"/>
    <property type="evidence" value="ECO:0007669"/>
    <property type="project" value="UniProtKB-SubCell"/>
</dbReference>
<evidence type="ECO:0000256" key="4">
    <source>
        <dbReference type="ARBA" id="ARBA00006463"/>
    </source>
</evidence>
<protein>
    <recommendedName>
        <fullName evidence="5 13">Pectate lyase</fullName>
        <ecNumber evidence="5 13">4.2.2.2</ecNumber>
    </recommendedName>
</protein>
<dbReference type="OrthoDB" id="441042at2759"/>
<sequence length="246" mass="25558">MQFTTTVLTAVLAAMASAQSLKIPTRVGSIVSLSKPETVTGSKDYGNKEYDRGRACNSDKDTGSASAVFILENGASISNVIIGANQLEGVHCKGACTLKNVWFRDVCEDAISVLGTGNVLIQGGGAQNAKDKVVQHNGKGTVTIKDYTVVSVGKLFRSCGNCSKQYGPRSVTITNLKANGVTADIAGINSNYGDVLTISGSCGTGVKNVCQEFKGILKSAGGESPKLTTKKNCRGAQGLLKTLPKC</sequence>
<dbReference type="AlphaFoldDB" id="A0A8H7W6U5"/>
<evidence type="ECO:0000256" key="1">
    <source>
        <dbReference type="ARBA" id="ARBA00000695"/>
    </source>
</evidence>
<dbReference type="EC" id="4.2.2.2" evidence="5 13"/>
<keyword evidence="9 13" id="KW-0456">Lyase</keyword>
<keyword evidence="15" id="KW-1185">Reference proteome</keyword>
<dbReference type="SUPFAM" id="SSF51126">
    <property type="entry name" value="Pectin lyase-like"/>
    <property type="match status" value="1"/>
</dbReference>
<feature type="chain" id="PRO_5034621430" description="Pectate lyase" evidence="13">
    <location>
        <begin position="19"/>
        <end position="246"/>
    </location>
</feature>
<dbReference type="Proteomes" id="UP000664132">
    <property type="component" value="Unassembled WGS sequence"/>
</dbReference>
<comment type="caution">
    <text evidence="14">The sequence shown here is derived from an EMBL/GenBank/DDBJ whole genome shotgun (WGS) entry which is preliminary data.</text>
</comment>
<dbReference type="InterPro" id="IPR004898">
    <property type="entry name" value="Pectate_lyase_PlyH/PlyE-like"/>
</dbReference>
<dbReference type="PANTHER" id="PTHR33407">
    <property type="entry name" value="PECTATE LYASE F-RELATED"/>
    <property type="match status" value="1"/>
</dbReference>
<reference evidence="14" key="1">
    <citation type="submission" date="2021-02" db="EMBL/GenBank/DDBJ databases">
        <title>Genome sequence Cadophora malorum strain M34.</title>
        <authorList>
            <person name="Stefanovic E."/>
            <person name="Vu D."/>
            <person name="Scully C."/>
            <person name="Dijksterhuis J."/>
            <person name="Roader J."/>
            <person name="Houbraken J."/>
        </authorList>
    </citation>
    <scope>NUCLEOTIDE SEQUENCE</scope>
    <source>
        <strain evidence="14">M34</strain>
    </source>
</reference>
<dbReference type="EMBL" id="JAFJYH010000153">
    <property type="protein sequence ID" value="KAG4417507.1"/>
    <property type="molecule type" value="Genomic_DNA"/>
</dbReference>
<keyword evidence="7 13" id="KW-0732">Signal</keyword>
<evidence type="ECO:0000256" key="2">
    <source>
        <dbReference type="ARBA" id="ARBA00001913"/>
    </source>
</evidence>
<evidence type="ECO:0000256" key="13">
    <source>
        <dbReference type="RuleBase" id="RU367009"/>
    </source>
</evidence>
<evidence type="ECO:0000256" key="9">
    <source>
        <dbReference type="ARBA" id="ARBA00023239"/>
    </source>
</evidence>
<accession>A0A8H7W6U5</accession>
<comment type="similarity">
    <text evidence="4 13">Belongs to the polysaccharide lyase 3 family.</text>
</comment>
<evidence type="ECO:0000256" key="12">
    <source>
        <dbReference type="ARBA" id="ARBA00025679"/>
    </source>
</evidence>
<comment type="cofactor">
    <cofactor evidence="2 13">
        <name>Ca(2+)</name>
        <dbReference type="ChEBI" id="CHEBI:29108"/>
    </cofactor>
</comment>
<evidence type="ECO:0000256" key="3">
    <source>
        <dbReference type="ARBA" id="ARBA00004613"/>
    </source>
</evidence>
<dbReference type="GO" id="GO:0030570">
    <property type="term" value="F:pectate lyase activity"/>
    <property type="evidence" value="ECO:0007669"/>
    <property type="project" value="UniProtKB-UniRule"/>
</dbReference>
<evidence type="ECO:0000256" key="8">
    <source>
        <dbReference type="ARBA" id="ARBA00022837"/>
    </source>
</evidence>
<keyword evidence="8 13" id="KW-0106">Calcium</keyword>
<organism evidence="14 15">
    <name type="scientific">Cadophora malorum</name>
    <dbReference type="NCBI Taxonomy" id="108018"/>
    <lineage>
        <taxon>Eukaryota</taxon>
        <taxon>Fungi</taxon>
        <taxon>Dikarya</taxon>
        <taxon>Ascomycota</taxon>
        <taxon>Pezizomycotina</taxon>
        <taxon>Leotiomycetes</taxon>
        <taxon>Helotiales</taxon>
        <taxon>Ploettnerulaceae</taxon>
        <taxon>Cadophora</taxon>
    </lineage>
</organism>
<comment type="function">
    <text evidence="12 13">Pectinolytic enzyme consist of four classes of enzymes: pectin lyase, polygalacturonase, pectin methylesterase and rhamnogalacturonase. Among pectinolytic enzymes, pectin lyase is the most important in depolymerization of pectin, since it cleaves internal glycosidic bonds of highly methylated pectins. Favors pectate, the anion, over pectin, the methyl ester.</text>
</comment>
<feature type="signal peptide" evidence="13">
    <location>
        <begin position="1"/>
        <end position="18"/>
    </location>
</feature>
<proteinExistence type="inferred from homology"/>
<keyword evidence="11" id="KW-0624">Polysaccharide degradation</keyword>
<name>A0A8H7W6U5_9HELO</name>
<evidence type="ECO:0000256" key="5">
    <source>
        <dbReference type="ARBA" id="ARBA00012272"/>
    </source>
</evidence>
<comment type="catalytic activity">
    <reaction evidence="1 13">
        <text>Eliminative cleavage of (1-&gt;4)-alpha-D-galacturonan to give oligosaccharides with 4-deoxy-alpha-D-galact-4-enuronosyl groups at their non-reducing ends.</text>
        <dbReference type="EC" id="4.2.2.2"/>
    </reaction>
</comment>
<gene>
    <name evidence="14" type="ORF">IFR04_009390</name>
</gene>
<evidence type="ECO:0000256" key="7">
    <source>
        <dbReference type="ARBA" id="ARBA00022729"/>
    </source>
</evidence>